<comment type="caution">
    <text evidence="1">The sequence shown here is derived from an EMBL/GenBank/DDBJ whole genome shotgun (WGS) entry which is preliminary data.</text>
</comment>
<dbReference type="RefSeq" id="WP_109624434.1">
    <property type="nucleotide sequence ID" value="NZ_CABJAT010000001.1"/>
</dbReference>
<dbReference type="EMBL" id="QGGY01000001">
    <property type="protein sequence ID" value="PWJ79002.1"/>
    <property type="molecule type" value="Genomic_DNA"/>
</dbReference>
<keyword evidence="2" id="KW-1185">Reference proteome</keyword>
<protein>
    <submittedName>
        <fullName evidence="1">Uncharacterized protein</fullName>
    </submittedName>
</protein>
<evidence type="ECO:0000313" key="1">
    <source>
        <dbReference type="EMBL" id="PWJ79002.1"/>
    </source>
</evidence>
<gene>
    <name evidence="1" type="ORF">C7383_101379</name>
</gene>
<name>A0AB73T9U2_9FIRM</name>
<reference evidence="1 2" key="1">
    <citation type="submission" date="2018-05" db="EMBL/GenBank/DDBJ databases">
        <authorList>
            <person name="Goeker M."/>
            <person name="Huntemann M."/>
            <person name="Clum A."/>
            <person name="Pillay M."/>
            <person name="Palaniappan K."/>
            <person name="Varghese N."/>
            <person name="Mikhailova N."/>
            <person name="Stamatis D."/>
            <person name="Reddy T."/>
            <person name="Daum C."/>
            <person name="Shapiro N."/>
            <person name="Ivanova N."/>
            <person name="Kyrpides N."/>
            <person name="Woyke T."/>
        </authorList>
    </citation>
    <scope>NUCLEOTIDE SEQUENCE [LARGE SCALE GENOMIC DNA]</scope>
    <source>
        <strain evidence="1 2">DSM 26524</strain>
    </source>
</reference>
<dbReference type="AlphaFoldDB" id="A0AB73T9U2"/>
<sequence>MEDNSWMNHPNLKGIDKTKLQMLLALTEQSQSKSQKELLPFLLAAASQSKSKGVKFTSDEVDTIINVMKEGKSKEEIARMEKVRNMMKMMQ</sequence>
<evidence type="ECO:0000313" key="2">
    <source>
        <dbReference type="Proteomes" id="UP000245412"/>
    </source>
</evidence>
<dbReference type="Proteomes" id="UP000245412">
    <property type="component" value="Unassembled WGS sequence"/>
</dbReference>
<accession>A0AB73T9U2</accession>
<proteinExistence type="predicted"/>
<organism evidence="1 2">
    <name type="scientific">Murimonas intestini</name>
    <dbReference type="NCBI Taxonomy" id="1337051"/>
    <lineage>
        <taxon>Bacteria</taxon>
        <taxon>Bacillati</taxon>
        <taxon>Bacillota</taxon>
        <taxon>Clostridia</taxon>
        <taxon>Lachnospirales</taxon>
        <taxon>Lachnospiraceae</taxon>
        <taxon>Murimonas</taxon>
    </lineage>
</organism>